<evidence type="ECO:0000256" key="2">
    <source>
        <dbReference type="ARBA" id="ARBA00022801"/>
    </source>
</evidence>
<dbReference type="Proteomes" id="UP000825002">
    <property type="component" value="Unassembled WGS sequence"/>
</dbReference>
<dbReference type="PANTHER" id="PTHR43798">
    <property type="entry name" value="MONOACYLGLYCEROL LIPASE"/>
    <property type="match status" value="1"/>
</dbReference>
<reference evidence="4 5" key="1">
    <citation type="submission" date="2020-10" db="EMBL/GenBank/DDBJ databases">
        <authorList>
            <person name="Klimov P.B."/>
            <person name="Dyachkov S.M."/>
            <person name="Chetverikov P.E."/>
        </authorList>
    </citation>
    <scope>NUCLEOTIDE SEQUENCE [LARGE SCALE GENOMIC DNA]</scope>
    <source>
        <strain evidence="4">BMOC 18-1129-001#AD2665</strain>
        <tissue evidence="4">Entire mites</tissue>
    </source>
</reference>
<dbReference type="PANTHER" id="PTHR43798:SF14">
    <property type="entry name" value="SERINE HYDROLASE-LIKE PROTEIN DDB_G0286239"/>
    <property type="match status" value="1"/>
</dbReference>
<gene>
    <name evidence="4" type="primary">serhl</name>
    <name evidence="4" type="ORF">GZH46_01456</name>
</gene>
<organism evidence="4 5">
    <name type="scientific">Fragariocoptes setiger</name>
    <dbReference type="NCBI Taxonomy" id="1670756"/>
    <lineage>
        <taxon>Eukaryota</taxon>
        <taxon>Metazoa</taxon>
        <taxon>Ecdysozoa</taxon>
        <taxon>Arthropoda</taxon>
        <taxon>Chelicerata</taxon>
        <taxon>Arachnida</taxon>
        <taxon>Acari</taxon>
        <taxon>Acariformes</taxon>
        <taxon>Trombidiformes</taxon>
        <taxon>Prostigmata</taxon>
        <taxon>Eupodina</taxon>
        <taxon>Eriophyoidea</taxon>
        <taxon>Phytoptidae</taxon>
        <taxon>Fragariocoptes</taxon>
    </lineage>
</organism>
<protein>
    <submittedName>
        <fullName evidence="4">Serine hydrolase-like protein</fullName>
    </submittedName>
</protein>
<keyword evidence="5" id="KW-1185">Reference proteome</keyword>
<evidence type="ECO:0000313" key="4">
    <source>
        <dbReference type="EMBL" id="KAG9510011.1"/>
    </source>
</evidence>
<feature type="domain" description="AB hydrolase-1" evidence="3">
    <location>
        <begin position="129"/>
        <end position="230"/>
    </location>
</feature>
<proteinExistence type="inferred from homology"/>
<evidence type="ECO:0000313" key="5">
    <source>
        <dbReference type="Proteomes" id="UP000825002"/>
    </source>
</evidence>
<dbReference type="InterPro" id="IPR029058">
    <property type="entry name" value="AB_hydrolase_fold"/>
</dbReference>
<comment type="caution">
    <text evidence="4">The sequence shown here is derived from an EMBL/GenBank/DDBJ whole genome shotgun (WGS) entry which is preliminary data.</text>
</comment>
<dbReference type="InterPro" id="IPR050266">
    <property type="entry name" value="AB_hydrolase_sf"/>
</dbReference>
<dbReference type="SUPFAM" id="SSF53474">
    <property type="entry name" value="alpha/beta-Hydrolases"/>
    <property type="match status" value="1"/>
</dbReference>
<dbReference type="InterPro" id="IPR000073">
    <property type="entry name" value="AB_hydrolase_1"/>
</dbReference>
<dbReference type="Pfam" id="PF00561">
    <property type="entry name" value="Abhydrolase_1"/>
    <property type="match status" value="1"/>
</dbReference>
<keyword evidence="2" id="KW-0378">Hydrolase</keyword>
<sequence length="416" mass="47863">MTKTRILTHVLSSFHDRLTSTKTQCFSSVRLFPPMLNASFAMSKASNGQANLKPTIQASSNMRDQNVDRNSPAESSKGFECRFLMSHSNESAESNSSDSNYRTKELRIPTPYGHVAAKEWGNPKGKHKILCVHGWLDNAGSFDLLLPLLLEGRSDYHFVAMDHPGTGLSSHKPPGCEYTKFTMLIEIKRITEYLQWDKFTILGHSLGSHLTFMYACIYPECVLNVVSIDLTQPIIQSVKGWNIRSASSIREYLRFESQTEDDPEKNDKIPVYSELEALKRIMEAHASSLTEKSARVLMKRGVKKRRWGYTFTRDIRHKIPTMDPWPSEELTYQYMENVFRANLFVIRAKHGPYQVSEKSRLKFYDLYQKQCKVFRDVVLDGTHHLHMNDPEPVAKEIQNFFNLVFDNSCENFSPKL</sequence>
<comment type="similarity">
    <text evidence="1">Belongs to the AB hydrolase superfamily.</text>
</comment>
<accession>A0ABQ7S9E1</accession>
<dbReference type="Gene3D" id="3.40.50.1820">
    <property type="entry name" value="alpha/beta hydrolase"/>
    <property type="match status" value="1"/>
</dbReference>
<evidence type="ECO:0000259" key="3">
    <source>
        <dbReference type="Pfam" id="PF00561"/>
    </source>
</evidence>
<evidence type="ECO:0000256" key="1">
    <source>
        <dbReference type="ARBA" id="ARBA00008645"/>
    </source>
</evidence>
<dbReference type="EMBL" id="JAIFTH010000261">
    <property type="protein sequence ID" value="KAG9510011.1"/>
    <property type="molecule type" value="Genomic_DNA"/>
</dbReference>
<name>A0ABQ7S9E1_9ACAR</name>